<evidence type="ECO:0000313" key="3">
    <source>
        <dbReference type="Proteomes" id="UP000265520"/>
    </source>
</evidence>
<keyword evidence="3" id="KW-1185">Reference proteome</keyword>
<reference evidence="2 3" key="1">
    <citation type="journal article" date="2018" name="Front. Plant Sci.">
        <title>Red Clover (Trifolium pratense) and Zigzag Clover (T. medium) - A Picture of Genomic Similarities and Differences.</title>
        <authorList>
            <person name="Dluhosova J."/>
            <person name="Istvanek J."/>
            <person name="Nedelnik J."/>
            <person name="Repkova J."/>
        </authorList>
    </citation>
    <scope>NUCLEOTIDE SEQUENCE [LARGE SCALE GENOMIC DNA]</scope>
    <source>
        <strain evidence="3">cv. 10/8</strain>
        <tissue evidence="2">Leaf</tissue>
    </source>
</reference>
<name>A0A392W726_9FABA</name>
<dbReference type="AlphaFoldDB" id="A0A392W726"/>
<feature type="compositionally biased region" description="Polar residues" evidence="1">
    <location>
        <begin position="1"/>
        <end position="30"/>
    </location>
</feature>
<organism evidence="2 3">
    <name type="scientific">Trifolium medium</name>
    <dbReference type="NCBI Taxonomy" id="97028"/>
    <lineage>
        <taxon>Eukaryota</taxon>
        <taxon>Viridiplantae</taxon>
        <taxon>Streptophyta</taxon>
        <taxon>Embryophyta</taxon>
        <taxon>Tracheophyta</taxon>
        <taxon>Spermatophyta</taxon>
        <taxon>Magnoliopsida</taxon>
        <taxon>eudicotyledons</taxon>
        <taxon>Gunneridae</taxon>
        <taxon>Pentapetalae</taxon>
        <taxon>rosids</taxon>
        <taxon>fabids</taxon>
        <taxon>Fabales</taxon>
        <taxon>Fabaceae</taxon>
        <taxon>Papilionoideae</taxon>
        <taxon>50 kb inversion clade</taxon>
        <taxon>NPAAA clade</taxon>
        <taxon>Hologalegina</taxon>
        <taxon>IRL clade</taxon>
        <taxon>Trifolieae</taxon>
        <taxon>Trifolium</taxon>
    </lineage>
</organism>
<sequence>MSLIQTSSTNQGSAPASSHHVSSFKATGPSSVPERFRS</sequence>
<evidence type="ECO:0000256" key="1">
    <source>
        <dbReference type="SAM" id="MobiDB-lite"/>
    </source>
</evidence>
<comment type="caution">
    <text evidence="2">The sequence shown here is derived from an EMBL/GenBank/DDBJ whole genome shotgun (WGS) entry which is preliminary data.</text>
</comment>
<evidence type="ECO:0000313" key="2">
    <source>
        <dbReference type="EMBL" id="MCI95573.1"/>
    </source>
</evidence>
<feature type="region of interest" description="Disordered" evidence="1">
    <location>
        <begin position="1"/>
        <end position="38"/>
    </location>
</feature>
<dbReference type="Proteomes" id="UP000265520">
    <property type="component" value="Unassembled WGS sequence"/>
</dbReference>
<dbReference type="EMBL" id="LXQA011390904">
    <property type="protein sequence ID" value="MCI95573.1"/>
    <property type="molecule type" value="Genomic_DNA"/>
</dbReference>
<proteinExistence type="predicted"/>
<protein>
    <submittedName>
        <fullName evidence="2">Uncharacterized protein</fullName>
    </submittedName>
</protein>
<accession>A0A392W726</accession>